<comment type="caution">
    <text evidence="1">The sequence shown here is derived from an EMBL/GenBank/DDBJ whole genome shotgun (WGS) entry which is preliminary data.</text>
</comment>
<reference evidence="1 2" key="1">
    <citation type="submission" date="2019-10" db="EMBL/GenBank/DDBJ databases">
        <authorList>
            <person name="Palmer J.M."/>
        </authorList>
    </citation>
    <scope>NUCLEOTIDE SEQUENCE [LARGE SCALE GENOMIC DNA]</scope>
    <source>
        <strain evidence="1 2">TWF696</strain>
    </source>
</reference>
<organism evidence="1 2">
    <name type="scientific">Orbilia brochopaga</name>
    <dbReference type="NCBI Taxonomy" id="3140254"/>
    <lineage>
        <taxon>Eukaryota</taxon>
        <taxon>Fungi</taxon>
        <taxon>Dikarya</taxon>
        <taxon>Ascomycota</taxon>
        <taxon>Pezizomycotina</taxon>
        <taxon>Orbiliomycetes</taxon>
        <taxon>Orbiliales</taxon>
        <taxon>Orbiliaceae</taxon>
        <taxon>Orbilia</taxon>
    </lineage>
</organism>
<gene>
    <name evidence="1" type="ORF">TWF696_000967</name>
</gene>
<sequence>MTLPPKAGQQYLPEILSCPSLPGIPSEPIGFSNASSDLFSRKVSSDKGVDWSCETIPPGLSEYEDLVGEKYIAHRH</sequence>
<evidence type="ECO:0000313" key="1">
    <source>
        <dbReference type="EMBL" id="KAK6359832.1"/>
    </source>
</evidence>
<protein>
    <submittedName>
        <fullName evidence="1">Uncharacterized protein</fullName>
    </submittedName>
</protein>
<dbReference type="AlphaFoldDB" id="A0AAV9VCX9"/>
<dbReference type="EMBL" id="JAVHNQ010000001">
    <property type="protein sequence ID" value="KAK6359832.1"/>
    <property type="molecule type" value="Genomic_DNA"/>
</dbReference>
<keyword evidence="2" id="KW-1185">Reference proteome</keyword>
<proteinExistence type="predicted"/>
<accession>A0AAV9VCX9</accession>
<evidence type="ECO:0000313" key="2">
    <source>
        <dbReference type="Proteomes" id="UP001375240"/>
    </source>
</evidence>
<name>A0AAV9VCX9_9PEZI</name>
<dbReference type="Proteomes" id="UP001375240">
    <property type="component" value="Unassembled WGS sequence"/>
</dbReference>